<name>A0A6M4IQ39_9BACT</name>
<keyword evidence="2" id="KW-1185">Reference proteome</keyword>
<dbReference type="Proteomes" id="UP000500938">
    <property type="component" value="Chromosome"/>
</dbReference>
<sequence length="58" mass="6382">MRLKESVLVLQQREPMGIVIADGGPGDRPSRFAAFVWGPVPDDEVLEIERVTEFVAAS</sequence>
<organism evidence="1 2">
    <name type="scientific">Gemmatimonas groenlandica</name>
    <dbReference type="NCBI Taxonomy" id="2732249"/>
    <lineage>
        <taxon>Bacteria</taxon>
        <taxon>Pseudomonadati</taxon>
        <taxon>Gemmatimonadota</taxon>
        <taxon>Gemmatimonadia</taxon>
        <taxon>Gemmatimonadales</taxon>
        <taxon>Gemmatimonadaceae</taxon>
        <taxon>Gemmatimonas</taxon>
    </lineage>
</organism>
<evidence type="ECO:0000313" key="1">
    <source>
        <dbReference type="EMBL" id="QJR36108.1"/>
    </source>
</evidence>
<dbReference type="RefSeq" id="WP_171225541.1">
    <property type="nucleotide sequence ID" value="NZ_CP053085.1"/>
</dbReference>
<dbReference type="EMBL" id="CP053085">
    <property type="protein sequence ID" value="QJR36108.1"/>
    <property type="molecule type" value="Genomic_DNA"/>
</dbReference>
<evidence type="ECO:0000313" key="2">
    <source>
        <dbReference type="Proteomes" id="UP000500938"/>
    </source>
</evidence>
<protein>
    <submittedName>
        <fullName evidence="1">Uncharacterized protein</fullName>
    </submittedName>
</protein>
<proteinExistence type="predicted"/>
<accession>A0A6M4IQ39</accession>
<reference evidence="1 2" key="1">
    <citation type="submission" date="2020-05" db="EMBL/GenBank/DDBJ databases">
        <title>Complete genome sequence of Gemmatimonas greenlandica TET16.</title>
        <authorList>
            <person name="Zeng Y."/>
        </authorList>
    </citation>
    <scope>NUCLEOTIDE SEQUENCE [LARGE SCALE GENOMIC DNA]</scope>
    <source>
        <strain evidence="1 2">TET16</strain>
    </source>
</reference>
<dbReference type="AlphaFoldDB" id="A0A6M4IQ39"/>
<gene>
    <name evidence="1" type="ORF">HKW67_11620</name>
</gene>
<dbReference type="KEGG" id="ggr:HKW67_11620"/>